<evidence type="ECO:0000259" key="14">
    <source>
        <dbReference type="Pfam" id="PF02880"/>
    </source>
</evidence>
<comment type="catalytic activity">
    <reaction evidence="8 10">
        <text>alpha-D-glucosamine 1-phosphate = D-glucosamine 6-phosphate</text>
        <dbReference type="Rhea" id="RHEA:23424"/>
        <dbReference type="ChEBI" id="CHEBI:58516"/>
        <dbReference type="ChEBI" id="CHEBI:58725"/>
        <dbReference type="EC" id="5.4.2.10"/>
    </reaction>
</comment>
<dbReference type="OrthoDB" id="9806956at2"/>
<dbReference type="InterPro" id="IPR005846">
    <property type="entry name" value="A-D-PHexomutase_a/b/a-III"/>
</dbReference>
<feature type="binding site" evidence="8">
    <location>
        <position position="247"/>
    </location>
    <ligand>
        <name>Mg(2+)</name>
        <dbReference type="ChEBI" id="CHEBI:18420"/>
    </ligand>
</feature>
<dbReference type="GO" id="GO:0005829">
    <property type="term" value="C:cytosol"/>
    <property type="evidence" value="ECO:0007669"/>
    <property type="project" value="TreeGrafter"/>
</dbReference>
<evidence type="ECO:0000259" key="11">
    <source>
        <dbReference type="Pfam" id="PF00408"/>
    </source>
</evidence>
<dbReference type="Pfam" id="PF00408">
    <property type="entry name" value="PGM_PMM_IV"/>
    <property type="match status" value="1"/>
</dbReference>
<dbReference type="FunFam" id="3.40.120.10:FF:000002">
    <property type="entry name" value="Phosphoglucosamine mutase"/>
    <property type="match status" value="1"/>
</dbReference>
<dbReference type="PROSITE" id="PS00710">
    <property type="entry name" value="PGM_PMM"/>
    <property type="match status" value="1"/>
</dbReference>
<dbReference type="HAMAP" id="MF_01554_B">
    <property type="entry name" value="GlmM_B"/>
    <property type="match status" value="1"/>
</dbReference>
<dbReference type="PRINTS" id="PR00509">
    <property type="entry name" value="PGMPMM"/>
</dbReference>
<evidence type="ECO:0000313" key="15">
    <source>
        <dbReference type="EMBL" id="AKJ64006.1"/>
    </source>
</evidence>
<feature type="binding site" description="via phosphate group" evidence="8">
    <location>
        <position position="105"/>
    </location>
    <ligand>
        <name>Mg(2+)</name>
        <dbReference type="ChEBI" id="CHEBI:18420"/>
    </ligand>
</feature>
<dbReference type="NCBIfam" id="TIGR01455">
    <property type="entry name" value="glmM"/>
    <property type="match status" value="1"/>
</dbReference>
<comment type="PTM">
    <text evidence="8">Activated by phosphorylation.</text>
</comment>
<dbReference type="InterPro" id="IPR006352">
    <property type="entry name" value="GlmM_bact"/>
</dbReference>
<evidence type="ECO:0000256" key="4">
    <source>
        <dbReference type="ARBA" id="ARBA00022842"/>
    </source>
</evidence>
<dbReference type="SUPFAM" id="SSF55957">
    <property type="entry name" value="Phosphoglucomutase, C-terminal domain"/>
    <property type="match status" value="1"/>
</dbReference>
<dbReference type="NCBIfam" id="NF008139">
    <property type="entry name" value="PRK10887.1"/>
    <property type="match status" value="1"/>
</dbReference>
<keyword evidence="5 8" id="KW-0413">Isomerase</keyword>
<evidence type="ECO:0000256" key="7">
    <source>
        <dbReference type="ARBA" id="ARBA00068193"/>
    </source>
</evidence>
<feature type="domain" description="Alpha-D-phosphohexomutase alpha/beta/alpha" evidence="12">
    <location>
        <begin position="3"/>
        <end position="138"/>
    </location>
</feature>
<dbReference type="InterPro" id="IPR005844">
    <property type="entry name" value="A-D-PHexomutase_a/b/a-I"/>
</dbReference>
<dbReference type="InterPro" id="IPR005845">
    <property type="entry name" value="A-D-PHexomutase_a/b/a-II"/>
</dbReference>
<dbReference type="GO" id="GO:0009252">
    <property type="term" value="P:peptidoglycan biosynthetic process"/>
    <property type="evidence" value="ECO:0007669"/>
    <property type="project" value="UniProtKB-ARBA"/>
</dbReference>
<comment type="cofactor">
    <cofactor evidence="8">
        <name>Mg(2+)</name>
        <dbReference type="ChEBI" id="CHEBI:18420"/>
    </cofactor>
    <text evidence="8">Binds 1 Mg(2+) ion per subunit.</text>
</comment>
<proteinExistence type="inferred from homology"/>
<feature type="domain" description="Alpha-D-phosphohexomutase C-terminal" evidence="11">
    <location>
        <begin position="380"/>
        <end position="444"/>
    </location>
</feature>
<dbReference type="InterPro" id="IPR050060">
    <property type="entry name" value="Phosphoglucosamine_mutase"/>
</dbReference>
<feature type="binding site" evidence="8">
    <location>
        <position position="249"/>
    </location>
    <ligand>
        <name>Mg(2+)</name>
        <dbReference type="ChEBI" id="CHEBI:18420"/>
    </ligand>
</feature>
<dbReference type="STRING" id="1307763.L21SP4_00738"/>
<dbReference type="Gene3D" id="3.40.120.10">
    <property type="entry name" value="Alpha-D-Glucose-1,6-Bisphosphate, subunit A, domain 3"/>
    <property type="match status" value="3"/>
</dbReference>
<evidence type="ECO:0000256" key="9">
    <source>
        <dbReference type="RuleBase" id="RU004326"/>
    </source>
</evidence>
<dbReference type="InterPro" id="IPR016066">
    <property type="entry name" value="A-D-PHexomutase_CS"/>
</dbReference>
<evidence type="ECO:0000256" key="5">
    <source>
        <dbReference type="ARBA" id="ARBA00023235"/>
    </source>
</evidence>
<sequence length="454" mass="48815">MDKLFGTDGVRGLANSGPMSAEMIMAIARATAHVCKRHHRQEEMRPKIVIGKDTRLSGYMLESALTAGICSMGVDVLLVGPIPTPGLAYITHSMRADAGIVISASHNPFHDNGIKIFSRSGTKLPDDEEREIEELVRADNLSAMGAAPEEIGKARRIEDSKGRYIEFCKRSFPDACDLDGIKLVLDCANGATYQCAPVIFSELGAEVETIFNRPDGMNINEACGSQYPETLIEKVRAGGADAGLAFDGDGDRLIAVDEHGRVLTGDHLLAICAKAWKGEGRLANDTVVGTQMTNFGFMTAMQDLGVNVERAKVGDRYVLERMKQRGAVLGGESSGHLIFSDIHTTGDGIVSALQVLAIMRTSGKPLSELADVMKLAPQRLINIDVAEKKSIDDVPPLREAVSAAETELGDRGRVLIRYSGTQPLCRVMVEGPDEATTTRLAESLSAVVREHLGA</sequence>
<dbReference type="AlphaFoldDB" id="A0A0G3EBZ4"/>
<evidence type="ECO:0000259" key="13">
    <source>
        <dbReference type="Pfam" id="PF02879"/>
    </source>
</evidence>
<feature type="domain" description="Alpha-D-phosphohexomutase alpha/beta/alpha" evidence="13">
    <location>
        <begin position="163"/>
        <end position="260"/>
    </location>
</feature>
<feature type="active site" description="Phosphoserine intermediate" evidence="8">
    <location>
        <position position="105"/>
    </location>
</feature>
<dbReference type="GO" id="GO:0008966">
    <property type="term" value="F:phosphoglucosamine mutase activity"/>
    <property type="evidence" value="ECO:0007669"/>
    <property type="project" value="UniProtKB-UniRule"/>
</dbReference>
<dbReference type="PATRIC" id="fig|1609981.3.peg.770"/>
<dbReference type="SUPFAM" id="SSF53738">
    <property type="entry name" value="Phosphoglucomutase, first 3 domains"/>
    <property type="match status" value="3"/>
</dbReference>
<evidence type="ECO:0000256" key="8">
    <source>
        <dbReference type="HAMAP-Rule" id="MF_01554"/>
    </source>
</evidence>
<comment type="similarity">
    <text evidence="1 8 9">Belongs to the phosphohexose mutase family.</text>
</comment>
<feature type="modified residue" description="Phosphoserine" evidence="8">
    <location>
        <position position="105"/>
    </location>
</feature>
<dbReference type="InterPro" id="IPR036900">
    <property type="entry name" value="A-D-PHexomutase_C_sf"/>
</dbReference>
<dbReference type="Pfam" id="PF02879">
    <property type="entry name" value="PGM_PMM_II"/>
    <property type="match status" value="1"/>
</dbReference>
<evidence type="ECO:0000256" key="6">
    <source>
        <dbReference type="ARBA" id="ARBA00066330"/>
    </source>
</evidence>
<protein>
    <recommendedName>
        <fullName evidence="7 8">Phosphoglucosamine mutase</fullName>
        <ecNumber evidence="6 8">5.4.2.10</ecNumber>
    </recommendedName>
</protein>
<feature type="binding site" evidence="8">
    <location>
        <position position="251"/>
    </location>
    <ligand>
        <name>Mg(2+)</name>
        <dbReference type="ChEBI" id="CHEBI:18420"/>
    </ligand>
</feature>
<evidence type="ECO:0000256" key="10">
    <source>
        <dbReference type="RuleBase" id="RU004327"/>
    </source>
</evidence>
<organism evidence="15 16">
    <name type="scientific">Kiritimatiella glycovorans</name>
    <dbReference type="NCBI Taxonomy" id="1307763"/>
    <lineage>
        <taxon>Bacteria</taxon>
        <taxon>Pseudomonadati</taxon>
        <taxon>Kiritimatiellota</taxon>
        <taxon>Kiritimatiellia</taxon>
        <taxon>Kiritimatiellales</taxon>
        <taxon>Kiritimatiellaceae</taxon>
        <taxon>Kiritimatiella</taxon>
    </lineage>
</organism>
<dbReference type="PANTHER" id="PTHR42946">
    <property type="entry name" value="PHOSPHOHEXOSE MUTASE"/>
    <property type="match status" value="1"/>
</dbReference>
<evidence type="ECO:0000256" key="1">
    <source>
        <dbReference type="ARBA" id="ARBA00010231"/>
    </source>
</evidence>
<keyword evidence="16" id="KW-1185">Reference proteome</keyword>
<dbReference type="GO" id="GO:0006048">
    <property type="term" value="P:UDP-N-acetylglucosamine biosynthetic process"/>
    <property type="evidence" value="ECO:0007669"/>
    <property type="project" value="TreeGrafter"/>
</dbReference>
<dbReference type="FunFam" id="3.40.120.10:FF:000001">
    <property type="entry name" value="Phosphoglucosamine mutase"/>
    <property type="match status" value="1"/>
</dbReference>
<dbReference type="EMBL" id="CP010904">
    <property type="protein sequence ID" value="AKJ64006.1"/>
    <property type="molecule type" value="Genomic_DNA"/>
</dbReference>
<dbReference type="Proteomes" id="UP000035268">
    <property type="component" value="Chromosome"/>
</dbReference>
<name>A0A0G3EBZ4_9BACT</name>
<evidence type="ECO:0000313" key="16">
    <source>
        <dbReference type="Proteomes" id="UP000035268"/>
    </source>
</evidence>
<dbReference type="KEGG" id="vbl:L21SP4_00738"/>
<dbReference type="RefSeq" id="WP_052881375.1">
    <property type="nucleotide sequence ID" value="NZ_CP010904.1"/>
</dbReference>
<comment type="function">
    <text evidence="8 10">Catalyzes the conversion of glucosamine-6-phosphate to glucosamine-1-phosphate.</text>
</comment>
<gene>
    <name evidence="15" type="primary">glmM_2</name>
    <name evidence="8" type="synonym">glmM</name>
    <name evidence="15" type="ORF">L21SP4_00738</name>
</gene>
<dbReference type="EC" id="5.4.2.10" evidence="6 8"/>
<feature type="domain" description="Alpha-D-phosphohexomutase alpha/beta/alpha" evidence="14">
    <location>
        <begin position="264"/>
        <end position="373"/>
    </location>
</feature>
<keyword evidence="2 8" id="KW-0597">Phosphoprotein</keyword>
<dbReference type="Pfam" id="PF02880">
    <property type="entry name" value="PGM_PMM_III"/>
    <property type="match status" value="1"/>
</dbReference>
<reference evidence="16" key="1">
    <citation type="submission" date="2015-02" db="EMBL/GenBank/DDBJ databases">
        <title>Description and complete genome sequence of the first cultured representative of the subdivision 5 of the Verrucomicrobia phylum.</title>
        <authorList>
            <person name="Spring S."/>
            <person name="Bunk B."/>
            <person name="Sproer C."/>
            <person name="Klenk H.-P."/>
        </authorList>
    </citation>
    <scope>NUCLEOTIDE SEQUENCE [LARGE SCALE GENOMIC DNA]</scope>
    <source>
        <strain evidence="16">L21-Fru-AB</strain>
    </source>
</reference>
<evidence type="ECO:0000256" key="2">
    <source>
        <dbReference type="ARBA" id="ARBA00022553"/>
    </source>
</evidence>
<keyword evidence="3 8" id="KW-0479">Metal-binding</keyword>
<dbReference type="GO" id="GO:0000287">
    <property type="term" value="F:magnesium ion binding"/>
    <property type="evidence" value="ECO:0007669"/>
    <property type="project" value="UniProtKB-UniRule"/>
</dbReference>
<reference evidence="15 16" key="2">
    <citation type="journal article" date="2016" name="ISME J.">
        <title>Characterization of the first cultured representative of Verrucomicrobia subdivision 5 indicates the proposal of a novel phylum.</title>
        <authorList>
            <person name="Spring S."/>
            <person name="Bunk B."/>
            <person name="Sproer C."/>
            <person name="Schumann P."/>
            <person name="Rohde M."/>
            <person name="Tindall B.J."/>
            <person name="Klenk H.P."/>
        </authorList>
    </citation>
    <scope>NUCLEOTIDE SEQUENCE [LARGE SCALE GENOMIC DNA]</scope>
    <source>
        <strain evidence="15 16">L21-Fru-AB</strain>
    </source>
</reference>
<dbReference type="FunFam" id="3.30.310.50:FF:000001">
    <property type="entry name" value="Phosphoglucosamine mutase"/>
    <property type="match status" value="1"/>
</dbReference>
<dbReference type="GO" id="GO:0004615">
    <property type="term" value="F:phosphomannomutase activity"/>
    <property type="evidence" value="ECO:0007669"/>
    <property type="project" value="TreeGrafter"/>
</dbReference>
<dbReference type="GO" id="GO:0005975">
    <property type="term" value="P:carbohydrate metabolic process"/>
    <property type="evidence" value="ECO:0007669"/>
    <property type="project" value="InterPro"/>
</dbReference>
<dbReference type="InterPro" id="IPR016055">
    <property type="entry name" value="A-D-PHexomutase_a/b/a-I/II/III"/>
</dbReference>
<dbReference type="CDD" id="cd05802">
    <property type="entry name" value="GlmM"/>
    <property type="match status" value="1"/>
</dbReference>
<dbReference type="InterPro" id="IPR005841">
    <property type="entry name" value="Alpha-D-phosphohexomutase_SF"/>
</dbReference>
<dbReference type="InterPro" id="IPR005843">
    <property type="entry name" value="A-D-PHexomutase_C"/>
</dbReference>
<evidence type="ECO:0000256" key="3">
    <source>
        <dbReference type="ARBA" id="ARBA00022723"/>
    </source>
</evidence>
<dbReference type="PANTHER" id="PTHR42946:SF1">
    <property type="entry name" value="PHOSPHOGLUCOMUTASE (ALPHA-D-GLUCOSE-1,6-BISPHOSPHATE-DEPENDENT)"/>
    <property type="match status" value="1"/>
</dbReference>
<keyword evidence="4 8" id="KW-0460">Magnesium</keyword>
<evidence type="ECO:0000259" key="12">
    <source>
        <dbReference type="Pfam" id="PF02878"/>
    </source>
</evidence>
<dbReference type="Pfam" id="PF02878">
    <property type="entry name" value="PGM_PMM_I"/>
    <property type="match status" value="1"/>
</dbReference>
<accession>A0A0G3EBZ4</accession>
<dbReference type="Gene3D" id="3.30.310.50">
    <property type="entry name" value="Alpha-D-phosphohexomutase, C-terminal domain"/>
    <property type="match status" value="1"/>
</dbReference>